<comment type="caution">
    <text evidence="1">The sequence shown here is derived from an EMBL/GenBank/DDBJ whole genome shotgun (WGS) entry which is preliminary data.</text>
</comment>
<dbReference type="AlphaFoldDB" id="A0AAV3SYW1"/>
<evidence type="ECO:0000313" key="2">
    <source>
        <dbReference type="Proteomes" id="UP001500194"/>
    </source>
</evidence>
<dbReference type="Proteomes" id="UP001500194">
    <property type="component" value="Unassembled WGS sequence"/>
</dbReference>
<organism evidence="1 2">
    <name type="scientific">Salarchaeum japonicum</name>
    <dbReference type="NCBI Taxonomy" id="555573"/>
    <lineage>
        <taxon>Archaea</taxon>
        <taxon>Methanobacteriati</taxon>
        <taxon>Methanobacteriota</taxon>
        <taxon>Stenosarchaea group</taxon>
        <taxon>Halobacteria</taxon>
        <taxon>Halobacteriales</taxon>
        <taxon>Halobacteriaceae</taxon>
    </lineage>
</organism>
<dbReference type="RefSeq" id="WP_227261958.1">
    <property type="nucleotide sequence ID" value="NZ_BAAADU010000002.1"/>
</dbReference>
<protein>
    <submittedName>
        <fullName evidence="1">Uncharacterized protein</fullName>
    </submittedName>
</protein>
<dbReference type="Pfam" id="PF24366">
    <property type="entry name" value="DUF7522"/>
    <property type="match status" value="1"/>
</dbReference>
<reference evidence="1 2" key="1">
    <citation type="journal article" date="2019" name="Int. J. Syst. Evol. Microbiol.">
        <title>The Global Catalogue of Microorganisms (GCM) 10K type strain sequencing project: providing services to taxonomists for standard genome sequencing and annotation.</title>
        <authorList>
            <consortium name="The Broad Institute Genomics Platform"/>
            <consortium name="The Broad Institute Genome Sequencing Center for Infectious Disease"/>
            <person name="Wu L."/>
            <person name="Ma J."/>
        </authorList>
    </citation>
    <scope>NUCLEOTIDE SEQUENCE [LARGE SCALE GENOMIC DNA]</scope>
    <source>
        <strain evidence="1 2">JCM 16327</strain>
    </source>
</reference>
<dbReference type="EMBL" id="BAAADU010000002">
    <property type="protein sequence ID" value="GAA0644614.1"/>
    <property type="molecule type" value="Genomic_DNA"/>
</dbReference>
<accession>A0AAV3SYW1</accession>
<evidence type="ECO:0000313" key="1">
    <source>
        <dbReference type="EMBL" id="GAA0644614.1"/>
    </source>
</evidence>
<keyword evidence="2" id="KW-1185">Reference proteome</keyword>
<name>A0AAV3SYW1_9EURY</name>
<proteinExistence type="predicted"/>
<dbReference type="InterPro" id="IPR055944">
    <property type="entry name" value="DUF7522"/>
</dbReference>
<dbReference type="GeneID" id="68572563"/>
<gene>
    <name evidence="1" type="ORF">GCM10009019_03230</name>
</gene>
<sequence>MSDADTVVERLRREFGDALRSVTRYDADGYEDLYVREDVESGYADDRMERIAEETRMEALQSTYLRDLFQPVHGDFECTARFFEDGIELNYTVSETRGFAVGLDRHAGDADSVADRVERALDDPS</sequence>